<dbReference type="InParanoid" id="A7THX5"/>
<feature type="compositionally biased region" description="Polar residues" evidence="3">
    <location>
        <begin position="1475"/>
        <end position="1485"/>
    </location>
</feature>
<dbReference type="Pfam" id="PF24981">
    <property type="entry name" value="Beta-prop_ATRN-LZTR1"/>
    <property type="match status" value="1"/>
</dbReference>
<feature type="compositionally biased region" description="Low complexity" evidence="3">
    <location>
        <begin position="757"/>
        <end position="773"/>
    </location>
</feature>
<sequence>MPLLHPSSTHCYSLKLPELPAHARHFDEVAKRRLTLDCRTGAASTIARSDLFVHGGLTMALNLERVDTVNLQQEIMMYFAKEKTCGKLFKNLSEWVSPELFALDLISRSWTRIKTVVEGNSNDDLYSTKSYTNDPSSKAITPKYPQLKSRLFHSMCYTNSSLYMFGGLIVSPESEYELIATNSLWKLDLKTKVWSLISEDPRITRRFNHSVHVKNENDETRDTKIVIVGGLNNMDEPISTIDIFNITKHCWEFELNPNVKDHMKTNIDGNDVSLTNNTSFSILVENNEANIPALAFYYPQNIFSDSANNRLDPFDPENSHKRINNTENQLSPYVALPLLPDSHGMRMDTASVQNQELLRVPFNLSHPTGDYYGYNIICAGFYPDCKPYNFHCYAYDIHTGKWTRINAYCNHRGMENHTHRYWKVFLWKSHHQSIFMGTNDPEDNLPSVQKFDSLLIINLPMINLYSKLGSGSRYSTMSLPASSPIGLNANDYSLHSITSDKLNSFRKPSYASTATSQFESYIRYIAPPVEFKAIPSAFQPYAKVLGKDAMEIFGSSLSDFEFITDDGESISVPIYLLRKRWGRYFDMLLSKSYTEVLAEYENAGTQSSIIKYSPKNSPYYPKNDRRNSDVSFTAPLDDPSNKGKSPMTPSSMFQKNLDLKPRRSVSSMGSGEHPLSHVVGGSFISNLCNTDDDVDDPVSSIRSLLKKKHYENINVKSLSKLELSSTTSSTSGLVFRVPFGEQSQVPKRNQSIQSIQSFQSNNSNQSAHSSQSSEKGNISANIKRRSSLAVSSNMDLLKSKKLDIPRRLSHPNPLFISQDNSVNFRNITNSHSSRNPSIASQGSSISFVSSSSDRMGNNMHASMGNITDSPSLGVLSIPLPPQLDAPNMALPHFPIYPNTFISRRNDSIADNYFSAASSPGISTSPPNFHRLSSPDIPFPLVDSIPKSLDNQLMQDKSLNPNLQVDITRPQFKSAFMKATYSRSRGSSISNPQLEARSPSITLSIASTGSAISNNVPELEPLLTPRSLYMPWSSATVRALTEFFYTGQDNPKWPLIPVVLNLFVLSKFYEIPLLNNMISELLYTVVDRKEESLFDMCNILLQVIRTSTLENSSNDSEKAKNNLENNENYNGLLKLKEALENIDTGFYDIGLVNRMSSIFSCSTNDSSDADCNRRNSSIGSFPNVAQPLFKGGPRDSFNSIGSIVLPPNIPPHGQRLSNFGLNGSKVKKSSILQNEINDHTLEESENDLNQESTITDIEASMKEVTLDEISEMNSHSNSQDKKTFDKKPENIEKLDLEDGTENSSDSSSSSLSDLDVFDSELGVLSASKMSKKISERENEESIDPLLGLCQVPSSNSPSRNINNDHQKNLSNSASVLNIPKDNCSKYDSPTIEDLLSPNALPPVDYVMKSIYRTSVLTNDIQLMARSLNCVNISRKLKKIRKNLNASNLNLLNIKKDEEGLKNLGSFWSNKTFQQRSNSSLGSNVANSSKPKSVSPRSSNINFSMTPSIPNGDGRASSLSIKQTQVPISPRTSVADIYNANSTGIPLKKFPTNPVSNLKRYNYQSSTVTTTPPQAQSSSSKQQQQSLSNNKTHVGVIDGDVPISKVQSEQLPQSYSAGKGKVDHLSTGGGSFSFFGIKK</sequence>
<feature type="region of interest" description="Disordered" evidence="3">
    <location>
        <begin position="757"/>
        <end position="780"/>
    </location>
</feature>
<name>A7THX5_VANPO</name>
<evidence type="ECO:0000256" key="3">
    <source>
        <dbReference type="SAM" id="MobiDB-lite"/>
    </source>
</evidence>
<dbReference type="eggNOG" id="ENOG502QSQ9">
    <property type="taxonomic scope" value="Eukaryota"/>
</dbReference>
<feature type="region of interest" description="Disordered" evidence="3">
    <location>
        <begin position="829"/>
        <end position="852"/>
    </location>
</feature>
<keyword evidence="2" id="KW-0677">Repeat</keyword>
<dbReference type="Gene3D" id="2.120.10.80">
    <property type="entry name" value="Kelch-type beta propeller"/>
    <property type="match status" value="1"/>
</dbReference>
<evidence type="ECO:0000313" key="5">
    <source>
        <dbReference type="EMBL" id="EDO18137.1"/>
    </source>
</evidence>
<dbReference type="HOGENOM" id="CLU_252311_0_0_1"/>
<feature type="compositionally biased region" description="Polar residues" evidence="3">
    <location>
        <begin position="1498"/>
        <end position="1507"/>
    </location>
</feature>
<dbReference type="GO" id="GO:0045454">
    <property type="term" value="P:cell redox homeostasis"/>
    <property type="evidence" value="ECO:0007669"/>
    <property type="project" value="TreeGrafter"/>
</dbReference>
<dbReference type="PANTHER" id="PTHR43503:SF2">
    <property type="entry name" value="NEGATIVE REGULATOR OF SPORULATION MDS3-RELATED"/>
    <property type="match status" value="1"/>
</dbReference>
<feature type="compositionally biased region" description="Low complexity" evidence="3">
    <location>
        <begin position="837"/>
        <end position="852"/>
    </location>
</feature>
<dbReference type="EMBL" id="DS480393">
    <property type="protein sequence ID" value="EDO18137.1"/>
    <property type="molecule type" value="Genomic_DNA"/>
</dbReference>
<evidence type="ECO:0000256" key="1">
    <source>
        <dbReference type="ARBA" id="ARBA00022441"/>
    </source>
</evidence>
<feature type="region of interest" description="Disordered" evidence="3">
    <location>
        <begin position="1564"/>
        <end position="1594"/>
    </location>
</feature>
<evidence type="ECO:0000259" key="4">
    <source>
        <dbReference type="Pfam" id="PF24981"/>
    </source>
</evidence>
<dbReference type="FunCoup" id="A7THX5">
    <property type="interactions" value="268"/>
</dbReference>
<feature type="compositionally biased region" description="Low complexity" evidence="3">
    <location>
        <begin position="1486"/>
        <end position="1497"/>
    </location>
</feature>
<reference evidence="5 6" key="1">
    <citation type="journal article" date="2007" name="Proc. Natl. Acad. Sci. U.S.A.">
        <title>Independent sorting-out of thousands of duplicated gene pairs in two yeast species descended from a whole-genome duplication.</title>
        <authorList>
            <person name="Scannell D.R."/>
            <person name="Frank A.C."/>
            <person name="Conant G.C."/>
            <person name="Byrne K.P."/>
            <person name="Woolfit M."/>
            <person name="Wolfe K.H."/>
        </authorList>
    </citation>
    <scope>NUCLEOTIDE SEQUENCE [LARGE SCALE GENOMIC DNA]</scope>
    <source>
        <strain evidence="6">ATCC 22028 / DSM 70294 / BCRC 21397 / CBS 2163 / NBRC 10782 / NRRL Y-8283 / UCD 57-17</strain>
    </source>
</reference>
<dbReference type="PANTHER" id="PTHR43503">
    <property type="entry name" value="MCG48959-RELATED"/>
    <property type="match status" value="1"/>
</dbReference>
<evidence type="ECO:0000256" key="2">
    <source>
        <dbReference type="ARBA" id="ARBA00022737"/>
    </source>
</evidence>
<dbReference type="SUPFAM" id="SSF117281">
    <property type="entry name" value="Kelch motif"/>
    <property type="match status" value="1"/>
</dbReference>
<dbReference type="Proteomes" id="UP000000267">
    <property type="component" value="Unassembled WGS sequence"/>
</dbReference>
<keyword evidence="6" id="KW-1185">Reference proteome</keyword>
<protein>
    <recommendedName>
        <fullName evidence="4">Attractin/MKLN-like beta-propeller domain-containing protein</fullName>
    </recommendedName>
</protein>
<accession>A7THX5</accession>
<proteinExistence type="predicted"/>
<evidence type="ECO:0000313" key="6">
    <source>
        <dbReference type="Proteomes" id="UP000000267"/>
    </source>
</evidence>
<feature type="region of interest" description="Disordered" evidence="3">
    <location>
        <begin position="1475"/>
        <end position="1523"/>
    </location>
</feature>
<dbReference type="OrthoDB" id="10001928at2759"/>
<feature type="domain" description="Attractin/MKLN-like beta-propeller" evidence="4">
    <location>
        <begin position="124"/>
        <end position="253"/>
    </location>
</feature>
<dbReference type="OMA" id="WQSHHKV"/>
<dbReference type="RefSeq" id="XP_001645995.1">
    <property type="nucleotide sequence ID" value="XM_001645945.1"/>
</dbReference>
<dbReference type="STRING" id="436907.A7THX5"/>
<gene>
    <name evidence="5" type="ORF">Kpol_1031p43</name>
</gene>
<feature type="region of interest" description="Disordered" evidence="3">
    <location>
        <begin position="614"/>
        <end position="672"/>
    </location>
</feature>
<organism evidence="6">
    <name type="scientific">Vanderwaltozyma polyspora (strain ATCC 22028 / DSM 70294 / BCRC 21397 / CBS 2163 / NBRC 10782 / NRRL Y-8283 / UCD 57-17)</name>
    <name type="common">Kluyveromyces polysporus</name>
    <dbReference type="NCBI Taxonomy" id="436907"/>
    <lineage>
        <taxon>Eukaryota</taxon>
        <taxon>Fungi</taxon>
        <taxon>Dikarya</taxon>
        <taxon>Ascomycota</taxon>
        <taxon>Saccharomycotina</taxon>
        <taxon>Saccharomycetes</taxon>
        <taxon>Saccharomycetales</taxon>
        <taxon>Saccharomycetaceae</taxon>
        <taxon>Vanderwaltozyma</taxon>
    </lineage>
</organism>
<dbReference type="GO" id="GO:0005739">
    <property type="term" value="C:mitochondrion"/>
    <property type="evidence" value="ECO:0007669"/>
    <property type="project" value="TreeGrafter"/>
</dbReference>
<keyword evidence="1" id="KW-0880">Kelch repeat</keyword>
<dbReference type="InterPro" id="IPR056737">
    <property type="entry name" value="Beta-prop_ATRN-MKLN-like"/>
</dbReference>
<dbReference type="InterPro" id="IPR015915">
    <property type="entry name" value="Kelch-typ_b-propeller"/>
</dbReference>
<dbReference type="GO" id="GO:0005829">
    <property type="term" value="C:cytosol"/>
    <property type="evidence" value="ECO:0007669"/>
    <property type="project" value="TreeGrafter"/>
</dbReference>
<dbReference type="GeneID" id="5546409"/>
<dbReference type="PhylomeDB" id="A7THX5"/>
<feature type="compositionally biased region" description="Low complexity" evidence="3">
    <location>
        <begin position="1564"/>
        <end position="1584"/>
    </location>
</feature>
<dbReference type="KEGG" id="vpo:Kpol_1031p43"/>